<evidence type="ECO:0000256" key="1">
    <source>
        <dbReference type="SAM" id="Phobius"/>
    </source>
</evidence>
<keyword evidence="1" id="KW-0472">Membrane</keyword>
<feature type="transmembrane region" description="Helical" evidence="1">
    <location>
        <begin position="32"/>
        <end position="51"/>
    </location>
</feature>
<dbReference type="AlphaFoldDB" id="A0A1M6NPQ8"/>
<keyword evidence="1" id="KW-1133">Transmembrane helix</keyword>
<proteinExistence type="predicted"/>
<sequence length="52" mass="5746">MRLQTYRDENCFRHFDLTGGGGHPWSIDLVEVTASGILLVGFACALVALWAH</sequence>
<reference evidence="2 3" key="1">
    <citation type="submission" date="2016-11" db="EMBL/GenBank/DDBJ databases">
        <authorList>
            <person name="Jaros S."/>
            <person name="Januszkiewicz K."/>
            <person name="Wedrychowicz H."/>
        </authorList>
    </citation>
    <scope>NUCLEOTIDE SEQUENCE [LARGE SCALE GENOMIC DNA]</scope>
    <source>
        <strain evidence="2 3">GAS499</strain>
    </source>
</reference>
<evidence type="ECO:0000313" key="2">
    <source>
        <dbReference type="EMBL" id="SHJ97542.1"/>
    </source>
</evidence>
<organism evidence="2 3">
    <name type="scientific">Bradyrhizobium lablabi</name>
    <dbReference type="NCBI Taxonomy" id="722472"/>
    <lineage>
        <taxon>Bacteria</taxon>
        <taxon>Pseudomonadati</taxon>
        <taxon>Pseudomonadota</taxon>
        <taxon>Alphaproteobacteria</taxon>
        <taxon>Hyphomicrobiales</taxon>
        <taxon>Nitrobacteraceae</taxon>
        <taxon>Bradyrhizobium</taxon>
    </lineage>
</organism>
<name>A0A1M6NPQ8_9BRAD</name>
<protein>
    <submittedName>
        <fullName evidence="2">Uncharacterized protein</fullName>
    </submittedName>
</protein>
<dbReference type="Proteomes" id="UP000189935">
    <property type="component" value="Chromosome I"/>
</dbReference>
<accession>A0A1M6NPQ8</accession>
<gene>
    <name evidence="2" type="ORF">SAMN05444159_2061</name>
</gene>
<keyword evidence="1" id="KW-0812">Transmembrane</keyword>
<dbReference type="EMBL" id="LT670844">
    <property type="protein sequence ID" value="SHJ97542.1"/>
    <property type="molecule type" value="Genomic_DNA"/>
</dbReference>
<evidence type="ECO:0000313" key="3">
    <source>
        <dbReference type="Proteomes" id="UP000189935"/>
    </source>
</evidence>